<dbReference type="RefSeq" id="WP_160545580.1">
    <property type="nucleotide sequence ID" value="NZ_JBHLUU010000016.1"/>
</dbReference>
<dbReference type="InterPro" id="IPR002545">
    <property type="entry name" value="CheW-lke_dom"/>
</dbReference>
<feature type="domain" description="CheW-like" evidence="1">
    <location>
        <begin position="8"/>
        <end position="148"/>
    </location>
</feature>
<dbReference type="PANTHER" id="PTHR22617">
    <property type="entry name" value="CHEMOTAXIS SENSOR HISTIDINE KINASE-RELATED"/>
    <property type="match status" value="1"/>
</dbReference>
<dbReference type="PANTHER" id="PTHR22617:SF23">
    <property type="entry name" value="CHEMOTAXIS PROTEIN CHEW"/>
    <property type="match status" value="1"/>
</dbReference>
<dbReference type="Gene3D" id="2.30.30.40">
    <property type="entry name" value="SH3 Domains"/>
    <property type="match status" value="1"/>
</dbReference>
<keyword evidence="3" id="KW-1185">Reference proteome</keyword>
<dbReference type="PROSITE" id="PS50851">
    <property type="entry name" value="CHEW"/>
    <property type="match status" value="1"/>
</dbReference>
<dbReference type="InterPro" id="IPR036061">
    <property type="entry name" value="CheW-like_dom_sf"/>
</dbReference>
<evidence type="ECO:0000259" key="1">
    <source>
        <dbReference type="PROSITE" id="PS50851"/>
    </source>
</evidence>
<protein>
    <submittedName>
        <fullName evidence="2">Chemotaxis protein CheW</fullName>
    </submittedName>
</protein>
<gene>
    <name evidence="2" type="ORF">ACFFHF_05295</name>
</gene>
<accession>A0ABV6KN19</accession>
<dbReference type="SMART" id="SM00260">
    <property type="entry name" value="CheW"/>
    <property type="match status" value="1"/>
</dbReference>
<reference evidence="2 3" key="1">
    <citation type="submission" date="2024-09" db="EMBL/GenBank/DDBJ databases">
        <authorList>
            <person name="Sun Q."/>
            <person name="Mori K."/>
        </authorList>
    </citation>
    <scope>NUCLEOTIDE SEQUENCE [LARGE SCALE GENOMIC DNA]</scope>
    <source>
        <strain evidence="2 3">CGMCC 1.9126</strain>
    </source>
</reference>
<dbReference type="EMBL" id="JBHLUU010000016">
    <property type="protein sequence ID" value="MFC0474711.1"/>
    <property type="molecule type" value="Genomic_DNA"/>
</dbReference>
<dbReference type="Gene3D" id="2.40.50.180">
    <property type="entry name" value="CheA-289, Domain 4"/>
    <property type="match status" value="1"/>
</dbReference>
<dbReference type="InterPro" id="IPR039315">
    <property type="entry name" value="CheW"/>
</dbReference>
<dbReference type="SUPFAM" id="SSF50341">
    <property type="entry name" value="CheW-like"/>
    <property type="match status" value="1"/>
</dbReference>
<organism evidence="2 3">
    <name type="scientific">Robertmurraya beringensis</name>
    <dbReference type="NCBI Taxonomy" id="641660"/>
    <lineage>
        <taxon>Bacteria</taxon>
        <taxon>Bacillati</taxon>
        <taxon>Bacillota</taxon>
        <taxon>Bacilli</taxon>
        <taxon>Bacillales</taxon>
        <taxon>Bacillaceae</taxon>
        <taxon>Robertmurraya</taxon>
    </lineage>
</organism>
<proteinExistence type="predicted"/>
<name>A0ABV6KN19_9BACI</name>
<evidence type="ECO:0000313" key="2">
    <source>
        <dbReference type="EMBL" id="MFC0474711.1"/>
    </source>
</evidence>
<dbReference type="Proteomes" id="UP001589738">
    <property type="component" value="Unassembled WGS sequence"/>
</dbReference>
<sequence>MSETSVADLKLIIFQLKGKEYAIPVSKVRSIEKVQHITRVPSSSHFVKGVINLRGVVTPIIDLRSRFGIEEESYSDSTRVIIVTLEDMEVGLIVDAANDVLDVQTEAIEPQPEVVGTEETNYISGVVKVDKRLMILLDLEMVLNPDEVRASQGIEG</sequence>
<evidence type="ECO:0000313" key="3">
    <source>
        <dbReference type="Proteomes" id="UP001589738"/>
    </source>
</evidence>
<dbReference type="Pfam" id="PF01584">
    <property type="entry name" value="CheW"/>
    <property type="match status" value="1"/>
</dbReference>
<comment type="caution">
    <text evidence="2">The sequence shown here is derived from an EMBL/GenBank/DDBJ whole genome shotgun (WGS) entry which is preliminary data.</text>
</comment>
<dbReference type="CDD" id="cd00732">
    <property type="entry name" value="CheW"/>
    <property type="match status" value="1"/>
</dbReference>